<dbReference type="AlphaFoldDB" id="A0A382VPW4"/>
<accession>A0A382VPW4</accession>
<dbReference type="EMBL" id="UINC01153681">
    <property type="protein sequence ID" value="SVD48532.1"/>
    <property type="molecule type" value="Genomic_DNA"/>
</dbReference>
<feature type="non-terminal residue" evidence="1">
    <location>
        <position position="26"/>
    </location>
</feature>
<name>A0A382VPW4_9ZZZZ</name>
<organism evidence="1">
    <name type="scientific">marine metagenome</name>
    <dbReference type="NCBI Taxonomy" id="408172"/>
    <lineage>
        <taxon>unclassified sequences</taxon>
        <taxon>metagenomes</taxon>
        <taxon>ecological metagenomes</taxon>
    </lineage>
</organism>
<gene>
    <name evidence="1" type="ORF">METZ01_LOCUS401386</name>
</gene>
<sequence>MKKPFTLFFLLLAVAGVASADTYVWE</sequence>
<proteinExistence type="predicted"/>
<reference evidence="1" key="1">
    <citation type="submission" date="2018-05" db="EMBL/GenBank/DDBJ databases">
        <authorList>
            <person name="Lanie J.A."/>
            <person name="Ng W.-L."/>
            <person name="Kazmierczak K.M."/>
            <person name="Andrzejewski T.M."/>
            <person name="Davidsen T.M."/>
            <person name="Wayne K.J."/>
            <person name="Tettelin H."/>
            <person name="Glass J.I."/>
            <person name="Rusch D."/>
            <person name="Podicherti R."/>
            <person name="Tsui H.-C.T."/>
            <person name="Winkler M.E."/>
        </authorList>
    </citation>
    <scope>NUCLEOTIDE SEQUENCE</scope>
</reference>
<protein>
    <submittedName>
        <fullName evidence="1">Uncharacterized protein</fullName>
    </submittedName>
</protein>
<evidence type="ECO:0000313" key="1">
    <source>
        <dbReference type="EMBL" id="SVD48532.1"/>
    </source>
</evidence>